<evidence type="ECO:0000256" key="6">
    <source>
        <dbReference type="ARBA" id="ARBA00022824"/>
    </source>
</evidence>
<comment type="caution">
    <text evidence="17">The sequence shown here is derived from an EMBL/GenBank/DDBJ whole genome shotgun (WGS) entry which is preliminary data.</text>
</comment>
<evidence type="ECO:0000256" key="5">
    <source>
        <dbReference type="ARBA" id="ARBA00022801"/>
    </source>
</evidence>
<dbReference type="PANTHER" id="PTHR10120">
    <property type="entry name" value="CAAX PRENYL PROTEASE 1"/>
    <property type="match status" value="1"/>
</dbReference>
<dbReference type="FunFam" id="3.30.2010.10:FF:000002">
    <property type="entry name" value="CAAX prenyl protease"/>
    <property type="match status" value="1"/>
</dbReference>
<evidence type="ECO:0000256" key="4">
    <source>
        <dbReference type="ARBA" id="ARBA00022723"/>
    </source>
</evidence>
<feature type="transmembrane region" description="Helical" evidence="14">
    <location>
        <begin position="69"/>
        <end position="87"/>
    </location>
</feature>
<keyword evidence="2 13" id="KW-0645">Protease</keyword>
<evidence type="ECO:0000256" key="8">
    <source>
        <dbReference type="ARBA" id="ARBA00022989"/>
    </source>
</evidence>
<feature type="active site" description="Proton donor" evidence="11">
    <location>
        <position position="358"/>
    </location>
</feature>
<dbReference type="GO" id="GO:0046872">
    <property type="term" value="F:metal ion binding"/>
    <property type="evidence" value="ECO:0007669"/>
    <property type="project" value="UniProtKB-KW"/>
</dbReference>
<evidence type="ECO:0000256" key="10">
    <source>
        <dbReference type="ARBA" id="ARBA00023136"/>
    </source>
</evidence>
<evidence type="ECO:0000313" key="18">
    <source>
        <dbReference type="Proteomes" id="UP000295662"/>
    </source>
</evidence>
<accession>A0A4R7SQ23</accession>
<feature type="binding site" evidence="12">
    <location>
        <position position="354"/>
    </location>
    <ligand>
        <name>Zn(2+)</name>
        <dbReference type="ChEBI" id="CHEBI:29105"/>
        <note>catalytic</note>
    </ligand>
</feature>
<evidence type="ECO:0000256" key="12">
    <source>
        <dbReference type="PIRSR" id="PIRSR627057-2"/>
    </source>
</evidence>
<keyword evidence="5 13" id="KW-0378">Hydrolase</keyword>
<dbReference type="InterPro" id="IPR001915">
    <property type="entry name" value="Peptidase_M48"/>
</dbReference>
<evidence type="ECO:0000256" key="9">
    <source>
        <dbReference type="ARBA" id="ARBA00023049"/>
    </source>
</evidence>
<evidence type="ECO:0000259" key="16">
    <source>
        <dbReference type="Pfam" id="PF16491"/>
    </source>
</evidence>
<feature type="transmembrane region" description="Helical" evidence="14">
    <location>
        <begin position="288"/>
        <end position="308"/>
    </location>
</feature>
<feature type="binding site" evidence="12">
    <location>
        <position position="276"/>
    </location>
    <ligand>
        <name>Zn(2+)</name>
        <dbReference type="ChEBI" id="CHEBI:29105"/>
        <note>catalytic</note>
    </ligand>
</feature>
<keyword evidence="9 13" id="KW-0482">Metalloprotease</keyword>
<dbReference type="Pfam" id="PF01435">
    <property type="entry name" value="Peptidase_M48"/>
    <property type="match status" value="1"/>
</dbReference>
<feature type="transmembrane region" description="Helical" evidence="14">
    <location>
        <begin position="175"/>
        <end position="193"/>
    </location>
</feature>
<name>A0A4R7SQ23_9BACT</name>
<feature type="domain" description="Peptidase M48" evidence="15">
    <location>
        <begin position="207"/>
        <end position="411"/>
    </location>
</feature>
<protein>
    <submittedName>
        <fullName evidence="17">STE24 endopeptidase</fullName>
    </submittedName>
</protein>
<dbReference type="EMBL" id="SOCA01000001">
    <property type="protein sequence ID" value="TDU81330.1"/>
    <property type="molecule type" value="Genomic_DNA"/>
</dbReference>
<feature type="transmembrane region" description="Helical" evidence="14">
    <location>
        <begin position="6"/>
        <end position="28"/>
    </location>
</feature>
<keyword evidence="4 12" id="KW-0479">Metal-binding</keyword>
<evidence type="ECO:0000259" key="15">
    <source>
        <dbReference type="Pfam" id="PF01435"/>
    </source>
</evidence>
<keyword evidence="10 14" id="KW-0472">Membrane</keyword>
<comment type="similarity">
    <text evidence="13">Belongs to the peptidase M48 family.</text>
</comment>
<dbReference type="InterPro" id="IPR032456">
    <property type="entry name" value="Peptidase_M48_N"/>
</dbReference>
<sequence>MSLSNPWFIAALVGVIGVFHLEFFATLLNLSRLGRAIPDSLVGVFSEETREKLVDYIRDSKRVSFTRDVTLLGVLVVFWWSGGFGWLQAWAEGQGRGPVVTGVFVIALVVLAQTWISLPFDAWDTFGVEARYGFNKTTPATFISDHFKSLALMAVIGLPVAGVIVWFFQTQAWPALYAWLFIAIFTLLMTWLAPRVIMPLFLKFQPMEAGELREAIFGLARKLDFPVNEVSVVDGSRRSTKGNAFFAGFGKTRRIALYDTLLKSHTTDEIVAILAHEIGHNKCRHVPVMLALSLAEMGLMLGLMGWALKSPQFFAAFGVHGTPVGMGLVLFGMIYKPLGVLTGLLGLAMSRKHEFEADAFAARAVGSHRPLTEGLKRLSRDHLAHPQPHPLTVWMHYSHPPLVERLRALESLPASS</sequence>
<evidence type="ECO:0000256" key="14">
    <source>
        <dbReference type="SAM" id="Phobius"/>
    </source>
</evidence>
<evidence type="ECO:0000256" key="3">
    <source>
        <dbReference type="ARBA" id="ARBA00022692"/>
    </source>
</evidence>
<dbReference type="OrthoDB" id="9781930at2"/>
<proteinExistence type="inferred from homology"/>
<dbReference type="Proteomes" id="UP000295662">
    <property type="component" value="Unassembled WGS sequence"/>
</dbReference>
<dbReference type="AlphaFoldDB" id="A0A4R7SQ23"/>
<keyword evidence="3 14" id="KW-0812">Transmembrane</keyword>
<feature type="transmembrane region" description="Helical" evidence="14">
    <location>
        <begin position="150"/>
        <end position="169"/>
    </location>
</feature>
<dbReference type="Pfam" id="PF16491">
    <property type="entry name" value="Peptidase_M48_N"/>
    <property type="match status" value="1"/>
</dbReference>
<evidence type="ECO:0000256" key="13">
    <source>
        <dbReference type="RuleBase" id="RU003983"/>
    </source>
</evidence>
<feature type="active site" evidence="11">
    <location>
        <position position="277"/>
    </location>
</feature>
<feature type="transmembrane region" description="Helical" evidence="14">
    <location>
        <begin position="99"/>
        <end position="118"/>
    </location>
</feature>
<keyword evidence="6" id="KW-0256">Endoplasmic reticulum</keyword>
<dbReference type="InterPro" id="IPR027057">
    <property type="entry name" value="CAXX_Prtase_1"/>
</dbReference>
<organism evidence="17 18">
    <name type="scientific">Prosthecobacter fusiformis</name>
    <dbReference type="NCBI Taxonomy" id="48464"/>
    <lineage>
        <taxon>Bacteria</taxon>
        <taxon>Pseudomonadati</taxon>
        <taxon>Verrucomicrobiota</taxon>
        <taxon>Verrucomicrobiia</taxon>
        <taxon>Verrucomicrobiales</taxon>
        <taxon>Verrucomicrobiaceae</taxon>
        <taxon>Prosthecobacter</taxon>
    </lineage>
</organism>
<feature type="binding site" evidence="12">
    <location>
        <position position="280"/>
    </location>
    <ligand>
        <name>Zn(2+)</name>
        <dbReference type="ChEBI" id="CHEBI:29105"/>
        <note>catalytic</note>
    </ligand>
</feature>
<evidence type="ECO:0000313" key="17">
    <source>
        <dbReference type="EMBL" id="TDU81330.1"/>
    </source>
</evidence>
<comment type="cofactor">
    <cofactor evidence="12 13">
        <name>Zn(2+)</name>
        <dbReference type="ChEBI" id="CHEBI:29105"/>
    </cofactor>
    <text evidence="12 13">Binds 1 zinc ion per subunit.</text>
</comment>
<evidence type="ECO:0000256" key="7">
    <source>
        <dbReference type="ARBA" id="ARBA00022833"/>
    </source>
</evidence>
<dbReference type="Gene3D" id="3.30.2010.10">
    <property type="entry name" value="Metalloproteases ('zincins'), catalytic domain"/>
    <property type="match status" value="1"/>
</dbReference>
<dbReference type="RefSeq" id="WP_133793290.1">
    <property type="nucleotide sequence ID" value="NZ_SOCA01000001.1"/>
</dbReference>
<evidence type="ECO:0000256" key="11">
    <source>
        <dbReference type="PIRSR" id="PIRSR627057-1"/>
    </source>
</evidence>
<keyword evidence="7 12" id="KW-0862">Zinc</keyword>
<comment type="subcellular location">
    <subcellularLocation>
        <location evidence="1">Endoplasmic reticulum membrane</location>
        <topology evidence="1">Multi-pass membrane protein</topology>
    </subcellularLocation>
</comment>
<evidence type="ECO:0000256" key="1">
    <source>
        <dbReference type="ARBA" id="ARBA00004477"/>
    </source>
</evidence>
<dbReference type="GO" id="GO:0004222">
    <property type="term" value="F:metalloendopeptidase activity"/>
    <property type="evidence" value="ECO:0007669"/>
    <property type="project" value="InterPro"/>
</dbReference>
<dbReference type="GO" id="GO:0071586">
    <property type="term" value="P:CAAX-box protein processing"/>
    <property type="evidence" value="ECO:0007669"/>
    <property type="project" value="InterPro"/>
</dbReference>
<keyword evidence="8 14" id="KW-1133">Transmembrane helix</keyword>
<keyword evidence="18" id="KW-1185">Reference proteome</keyword>
<feature type="domain" description="CAAX prenyl protease 1 N-terminal" evidence="16">
    <location>
        <begin position="30"/>
        <end position="203"/>
    </location>
</feature>
<evidence type="ECO:0000256" key="2">
    <source>
        <dbReference type="ARBA" id="ARBA00022670"/>
    </source>
</evidence>
<dbReference type="CDD" id="cd07343">
    <property type="entry name" value="M48A_Zmpste24p_like"/>
    <property type="match status" value="1"/>
</dbReference>
<reference evidence="17 18" key="1">
    <citation type="submission" date="2019-03" db="EMBL/GenBank/DDBJ databases">
        <title>Genomic Encyclopedia of Archaeal and Bacterial Type Strains, Phase II (KMG-II): from individual species to whole genera.</title>
        <authorList>
            <person name="Goeker M."/>
        </authorList>
    </citation>
    <scope>NUCLEOTIDE SEQUENCE [LARGE SCALE GENOMIC DNA]</scope>
    <source>
        <strain evidence="17 18">ATCC 25309</strain>
    </source>
</reference>
<gene>
    <name evidence="17" type="ORF">EI77_00634</name>
</gene>